<dbReference type="InterPro" id="IPR019546">
    <property type="entry name" value="TAT_signal_bac_arc"/>
</dbReference>
<dbReference type="Proteomes" id="UP001156601">
    <property type="component" value="Unassembled WGS sequence"/>
</dbReference>
<dbReference type="PROSITE" id="PS51318">
    <property type="entry name" value="TAT"/>
    <property type="match status" value="1"/>
</dbReference>
<dbReference type="NCBIfam" id="TIGR01409">
    <property type="entry name" value="TAT_signal_seq"/>
    <property type="match status" value="1"/>
</dbReference>
<dbReference type="InterPro" id="IPR038607">
    <property type="entry name" value="PhoD-like_sf"/>
</dbReference>
<dbReference type="InterPro" id="IPR018946">
    <property type="entry name" value="PhoD-like_MPP"/>
</dbReference>
<name>A0AA37SVK3_9ALTE</name>
<dbReference type="Pfam" id="PF09423">
    <property type="entry name" value="PhoD"/>
    <property type="match status" value="1"/>
</dbReference>
<dbReference type="InterPro" id="IPR052900">
    <property type="entry name" value="Phospholipid_Metab_Enz"/>
</dbReference>
<dbReference type="PROSITE" id="PS51257">
    <property type="entry name" value="PROKAR_LIPOPROTEIN"/>
    <property type="match status" value="1"/>
</dbReference>
<reference evidence="3" key="1">
    <citation type="journal article" date="2014" name="Int. J. Syst. Evol. Microbiol.">
        <title>Complete genome sequence of Corynebacterium casei LMG S-19264T (=DSM 44701T), isolated from a smear-ripened cheese.</title>
        <authorList>
            <consortium name="US DOE Joint Genome Institute (JGI-PGF)"/>
            <person name="Walter F."/>
            <person name="Albersmeier A."/>
            <person name="Kalinowski J."/>
            <person name="Ruckert C."/>
        </authorList>
    </citation>
    <scope>NUCLEOTIDE SEQUENCE</scope>
    <source>
        <strain evidence="3">NBRC 110023</strain>
    </source>
</reference>
<gene>
    <name evidence="3" type="ORF">GCM10007852_10900</name>
</gene>
<dbReference type="SUPFAM" id="SSF56300">
    <property type="entry name" value="Metallo-dependent phosphatases"/>
    <property type="match status" value="1"/>
</dbReference>
<sequence>MSKKVSRRDALKFVAAGVVSTGVVGCARQPLHAENSSTKNTSSAKYAKEVKTDNWSKTHDRVWLGGEYWANPMEDWRVIDGGAECLSNGGNRSVHSLTHQLTRIDKAFTMSVTIRRLSSSKNDGGAGLRLGARSELNEYRSNCFVQSGYDAGIKGGNLVLGNKSIALSDDVKDKDVTLLLSAKPQLGASQITLVAQIDSIRIGSISHLASEDELLGNVAVVSNFAIESVEHQHPAKEKLGNRYRFSQWRMQGEAFEVKEEQRFGPLLWTMYSLSDSRSDEGFVMKLSAYTGPIGEQDNQNVTLQIYKDSQWLTIGEQALNTDGWVTTFRIPNWQAKYDVKYRAVYIENHTDGSSTPSYFAGVIKANPENRDLRMAALTCQNDYGYPYQPVADNVQNLDPDLVFFSGDQLYEQHGGFGYIREPENLAILNYLRKFYQFGWAFREVMRNCPTICLPDDHDVLQGNLWGEGGAKMQNINKDYSASILGGYIEPARVVNTVHRTSLGHHPDAFDPTPTNGITSYYGDMVYGNVGFAILADRQWKSGPERINVDVGQTGQDEEPSYVNPNYDNDSLALLGARQEQFLKQWSDDWRGHKLKAVLSQTVFAGISTHQPQPDRYLKYDFDSSGWPASARNRAIDCMRPSMALHICGDTHLGSLSQYGVNKQRDSNWAFCTPAISAGWPRWWLPDDVGLAHKNRPQHGIPQTGEYLDSFGNNIYVYAVGNPDVGKSGNRYVKAHEKGSGFGFITFDTKALTYTMSAYKFLVDVTDGKESNQFTGWPVTIHQKENKGENQLA</sequence>
<proteinExistence type="predicted"/>
<dbReference type="RefSeq" id="WP_284216487.1">
    <property type="nucleotide sequence ID" value="NZ_BSOT01000005.1"/>
</dbReference>
<evidence type="ECO:0000259" key="2">
    <source>
        <dbReference type="Pfam" id="PF09423"/>
    </source>
</evidence>
<feature type="domain" description="PhoD-like phosphatase metallophosphatase" evidence="2">
    <location>
        <begin position="375"/>
        <end position="678"/>
    </location>
</feature>
<dbReference type="InterPro" id="IPR006311">
    <property type="entry name" value="TAT_signal"/>
</dbReference>
<accession>A0AA37SVK3</accession>
<dbReference type="PANTHER" id="PTHR43606">
    <property type="entry name" value="PHOSPHATASE, PUTATIVE (AFU_ORTHOLOGUE AFUA_6G08710)-RELATED"/>
    <property type="match status" value="1"/>
</dbReference>
<keyword evidence="1" id="KW-0732">Signal</keyword>
<dbReference type="Gene3D" id="3.60.21.70">
    <property type="entry name" value="PhoD-like phosphatase"/>
    <property type="match status" value="1"/>
</dbReference>
<dbReference type="AlphaFoldDB" id="A0AA37SVK3"/>
<dbReference type="PANTHER" id="PTHR43606:SF2">
    <property type="entry name" value="ALKALINE PHOSPHATASE FAMILY PROTEIN (AFU_ORTHOLOGUE AFUA_5G03860)"/>
    <property type="match status" value="1"/>
</dbReference>
<dbReference type="EMBL" id="BSOT01000005">
    <property type="protein sequence ID" value="GLR70182.1"/>
    <property type="molecule type" value="Genomic_DNA"/>
</dbReference>
<evidence type="ECO:0000313" key="3">
    <source>
        <dbReference type="EMBL" id="GLR70182.1"/>
    </source>
</evidence>
<reference evidence="3" key="2">
    <citation type="submission" date="2023-01" db="EMBL/GenBank/DDBJ databases">
        <title>Draft genome sequence of Agaribacter marinus strain NBRC 110023.</title>
        <authorList>
            <person name="Sun Q."/>
            <person name="Mori K."/>
        </authorList>
    </citation>
    <scope>NUCLEOTIDE SEQUENCE</scope>
    <source>
        <strain evidence="3">NBRC 110023</strain>
    </source>
</reference>
<evidence type="ECO:0000313" key="4">
    <source>
        <dbReference type="Proteomes" id="UP001156601"/>
    </source>
</evidence>
<organism evidence="3 4">
    <name type="scientific">Agaribacter marinus</name>
    <dbReference type="NCBI Taxonomy" id="1431249"/>
    <lineage>
        <taxon>Bacteria</taxon>
        <taxon>Pseudomonadati</taxon>
        <taxon>Pseudomonadota</taxon>
        <taxon>Gammaproteobacteria</taxon>
        <taxon>Alteromonadales</taxon>
        <taxon>Alteromonadaceae</taxon>
        <taxon>Agaribacter</taxon>
    </lineage>
</organism>
<evidence type="ECO:0000256" key="1">
    <source>
        <dbReference type="ARBA" id="ARBA00022729"/>
    </source>
</evidence>
<comment type="caution">
    <text evidence="3">The sequence shown here is derived from an EMBL/GenBank/DDBJ whole genome shotgun (WGS) entry which is preliminary data.</text>
</comment>
<keyword evidence="4" id="KW-1185">Reference proteome</keyword>
<dbReference type="InterPro" id="IPR029052">
    <property type="entry name" value="Metallo-depent_PP-like"/>
</dbReference>
<protein>
    <recommendedName>
        <fullName evidence="2">PhoD-like phosphatase metallophosphatase domain-containing protein</fullName>
    </recommendedName>
</protein>